<sequence length="116" mass="12724">MGALLGNKVFICFPSTTSGKETSKFPYLKRGVKVFSPGSSEASRRRFTRVISIFVVQPGDAFWGIRVALPCSGYVRSSTWGYFLISWLTKSNSHNNEMKLGLLLAPSLSNKSLGGK</sequence>
<organism evidence="1">
    <name type="scientific">Picea glauca</name>
    <name type="common">White spruce</name>
    <name type="synonym">Pinus glauca</name>
    <dbReference type="NCBI Taxonomy" id="3330"/>
    <lineage>
        <taxon>Eukaryota</taxon>
        <taxon>Viridiplantae</taxon>
        <taxon>Streptophyta</taxon>
        <taxon>Embryophyta</taxon>
        <taxon>Tracheophyta</taxon>
        <taxon>Spermatophyta</taxon>
        <taxon>Pinopsida</taxon>
        <taxon>Pinidae</taxon>
        <taxon>Conifers I</taxon>
        <taxon>Pinales</taxon>
        <taxon>Pinaceae</taxon>
        <taxon>Picea</taxon>
    </lineage>
</organism>
<geneLocation type="mitochondrion" evidence="1"/>
<name>A0A101LTV6_PICGL</name>
<protein>
    <submittedName>
        <fullName evidence="1">Uncharacterized protein</fullName>
    </submittedName>
</protein>
<reference evidence="1" key="1">
    <citation type="journal article" date="2015" name="Genome Biol. Evol.">
        <title>Organellar Genomes of White Spruce (Picea glauca): Assembly and Annotation.</title>
        <authorList>
            <person name="Jackman S.D."/>
            <person name="Warren R.L."/>
            <person name="Gibb E.A."/>
            <person name="Vandervalk B.P."/>
            <person name="Mohamadi H."/>
            <person name="Chu J."/>
            <person name="Raymond A."/>
            <person name="Pleasance S."/>
            <person name="Coope R."/>
            <person name="Wildung M.R."/>
            <person name="Ritland C.E."/>
            <person name="Bousquet J."/>
            <person name="Jones S.J."/>
            <person name="Bohlmann J."/>
            <person name="Birol I."/>
        </authorList>
    </citation>
    <scope>NUCLEOTIDE SEQUENCE [LARGE SCALE GENOMIC DNA]</scope>
    <source>
        <tissue evidence="1">Flushing bud</tissue>
    </source>
</reference>
<proteinExistence type="predicted"/>
<dbReference type="EMBL" id="LKAM01000022">
    <property type="protein sequence ID" value="KUM45257.1"/>
    <property type="molecule type" value="Genomic_DNA"/>
</dbReference>
<evidence type="ECO:0000313" key="1">
    <source>
        <dbReference type="EMBL" id="KUM45257.1"/>
    </source>
</evidence>
<gene>
    <name evidence="1" type="ORF">ABT39_MTgene3497</name>
</gene>
<comment type="caution">
    <text evidence="1">The sequence shown here is derived from an EMBL/GenBank/DDBJ whole genome shotgun (WGS) entry which is preliminary data.</text>
</comment>
<dbReference type="AlphaFoldDB" id="A0A101LTV6"/>
<keyword evidence="1" id="KW-0496">Mitochondrion</keyword>
<accession>A0A101LTV6</accession>